<keyword evidence="2" id="KW-0813">Transport</keyword>
<proteinExistence type="inferred from homology"/>
<evidence type="ECO:0000256" key="8">
    <source>
        <dbReference type="ARBA" id="ARBA00037998"/>
    </source>
</evidence>
<evidence type="ECO:0000256" key="7">
    <source>
        <dbReference type="ARBA" id="ARBA00023136"/>
    </source>
</evidence>
<feature type="coiled-coil region" evidence="9">
    <location>
        <begin position="24"/>
        <end position="51"/>
    </location>
</feature>
<dbReference type="GO" id="GO:0006865">
    <property type="term" value="P:amino acid transport"/>
    <property type="evidence" value="ECO:0007669"/>
    <property type="project" value="UniProtKB-KW"/>
</dbReference>
<keyword evidence="5" id="KW-0029">Amino-acid transport</keyword>
<evidence type="ECO:0000256" key="10">
    <source>
        <dbReference type="SAM" id="Phobius"/>
    </source>
</evidence>
<evidence type="ECO:0000256" key="3">
    <source>
        <dbReference type="ARBA" id="ARBA00022475"/>
    </source>
</evidence>
<evidence type="ECO:0000313" key="13">
    <source>
        <dbReference type="Proteomes" id="UP000199657"/>
    </source>
</evidence>
<dbReference type="GO" id="GO:0005886">
    <property type="term" value="C:plasma membrane"/>
    <property type="evidence" value="ECO:0007669"/>
    <property type="project" value="UniProtKB-SubCell"/>
</dbReference>
<dbReference type="CDD" id="cd06582">
    <property type="entry name" value="TM_PBP1_LivH_like"/>
    <property type="match status" value="1"/>
</dbReference>
<keyword evidence="11" id="KW-0732">Signal</keyword>
<dbReference type="AlphaFoldDB" id="A0A1H8V9L8"/>
<feature type="transmembrane region" description="Helical" evidence="10">
    <location>
        <begin position="429"/>
        <end position="446"/>
    </location>
</feature>
<feature type="transmembrane region" description="Helical" evidence="10">
    <location>
        <begin position="320"/>
        <end position="339"/>
    </location>
</feature>
<keyword evidence="6 10" id="KW-1133">Transmembrane helix</keyword>
<evidence type="ECO:0000313" key="12">
    <source>
        <dbReference type="EMBL" id="SEP11518.1"/>
    </source>
</evidence>
<keyword evidence="13" id="KW-1185">Reference proteome</keyword>
<evidence type="ECO:0000256" key="6">
    <source>
        <dbReference type="ARBA" id="ARBA00022989"/>
    </source>
</evidence>
<feature type="transmembrane region" description="Helical" evidence="10">
    <location>
        <begin position="478"/>
        <end position="498"/>
    </location>
</feature>
<evidence type="ECO:0000256" key="11">
    <source>
        <dbReference type="SAM" id="SignalP"/>
    </source>
</evidence>
<evidence type="ECO:0000256" key="5">
    <source>
        <dbReference type="ARBA" id="ARBA00022970"/>
    </source>
</evidence>
<dbReference type="InterPro" id="IPR017779">
    <property type="entry name" value="ABC_UrtB_bac"/>
</dbReference>
<feature type="signal peptide" evidence="11">
    <location>
        <begin position="1"/>
        <end position="27"/>
    </location>
</feature>
<dbReference type="STRING" id="406100.SAMN04488052_11086"/>
<evidence type="ECO:0000256" key="2">
    <source>
        <dbReference type="ARBA" id="ARBA00022448"/>
    </source>
</evidence>
<organism evidence="12 13">
    <name type="scientific">Aquisalimonas asiatica</name>
    <dbReference type="NCBI Taxonomy" id="406100"/>
    <lineage>
        <taxon>Bacteria</taxon>
        <taxon>Pseudomonadati</taxon>
        <taxon>Pseudomonadota</taxon>
        <taxon>Gammaproteobacteria</taxon>
        <taxon>Chromatiales</taxon>
        <taxon>Ectothiorhodospiraceae</taxon>
        <taxon>Aquisalimonas</taxon>
    </lineage>
</organism>
<keyword evidence="9" id="KW-0175">Coiled coil</keyword>
<comment type="similarity">
    <text evidence="8">Belongs to the binding-protein-dependent transport system permease family. LivHM subfamily.</text>
</comment>
<name>A0A1H8V9L8_9GAMM</name>
<evidence type="ECO:0000256" key="9">
    <source>
        <dbReference type="SAM" id="Coils"/>
    </source>
</evidence>
<keyword evidence="4 10" id="KW-0812">Transmembrane</keyword>
<evidence type="ECO:0000256" key="4">
    <source>
        <dbReference type="ARBA" id="ARBA00022692"/>
    </source>
</evidence>
<dbReference type="Proteomes" id="UP000199657">
    <property type="component" value="Unassembled WGS sequence"/>
</dbReference>
<dbReference type="GO" id="GO:0022857">
    <property type="term" value="F:transmembrane transporter activity"/>
    <property type="evidence" value="ECO:0007669"/>
    <property type="project" value="InterPro"/>
</dbReference>
<feature type="transmembrane region" description="Helical" evidence="10">
    <location>
        <begin position="513"/>
        <end position="534"/>
    </location>
</feature>
<keyword evidence="7 10" id="KW-0472">Membrane</keyword>
<dbReference type="PANTHER" id="PTHR11795:SF447">
    <property type="entry name" value="ABC TRANSPORTER PERMEASE PROTEIN"/>
    <property type="match status" value="1"/>
</dbReference>
<feature type="transmembrane region" description="Helical" evidence="10">
    <location>
        <begin position="377"/>
        <end position="399"/>
    </location>
</feature>
<reference evidence="12 13" key="1">
    <citation type="submission" date="2016-10" db="EMBL/GenBank/DDBJ databases">
        <authorList>
            <person name="de Groot N.N."/>
        </authorList>
    </citation>
    <scope>NUCLEOTIDE SEQUENCE [LARGE SCALE GENOMIC DNA]</scope>
    <source>
        <strain evidence="12 13">CGMCC 1.6291</strain>
    </source>
</reference>
<dbReference type="InterPro" id="IPR001851">
    <property type="entry name" value="ABC_transp_permease"/>
</dbReference>
<evidence type="ECO:0000256" key="1">
    <source>
        <dbReference type="ARBA" id="ARBA00004429"/>
    </source>
</evidence>
<protein>
    <submittedName>
        <fullName evidence="12">Amino acid/amide ABC transporter membrane protein 1, HAAT family</fullName>
    </submittedName>
</protein>
<dbReference type="RefSeq" id="WP_091645761.1">
    <property type="nucleotide sequence ID" value="NZ_FOEG01000010.1"/>
</dbReference>
<dbReference type="OrthoDB" id="9807115at2"/>
<dbReference type="InterPro" id="IPR052157">
    <property type="entry name" value="BCAA_transport_permease"/>
</dbReference>
<dbReference type="NCBIfam" id="TIGR03409">
    <property type="entry name" value="urea_trans_UrtB"/>
    <property type="match status" value="1"/>
</dbReference>
<feature type="transmembrane region" description="Helical" evidence="10">
    <location>
        <begin position="345"/>
        <end position="365"/>
    </location>
</feature>
<keyword evidence="3" id="KW-1003">Cell membrane</keyword>
<gene>
    <name evidence="12" type="ORF">SAMN04488052_11086</name>
</gene>
<feature type="transmembrane region" description="Helical" evidence="10">
    <location>
        <begin position="286"/>
        <end position="313"/>
    </location>
</feature>
<feature type="transmembrane region" description="Helical" evidence="10">
    <location>
        <begin position="546"/>
        <end position="564"/>
    </location>
</feature>
<sequence length="579" mass="63033">MCKTAWTHRWSLLLLVLLALPVAGAMADSAMEQAEERIEALDQDDDEAVEDELAAVEERDLAPETAEVLSRLATADRRELQAAMEDIAGLQDADALPTLFALQDRRLYYTEDGTLIIEDPQDGSLREMATGRERADLSTGDLAQPRLTNVVRRTLRPTIGALQIFSDDPQARLAAADELAERPRPEMREAITEALERETSAETERLLNIALAQLDLDSDDDARRLEAVQIIAEVRANRLRSDLEALTRMDDDGNYLEPVAEIREAAAAGVEAIDRRARFAGFASDFVYGMSMGSVLLLAAMGLAIVFGLMGVINMAHGELLMVGAYTTFMTQTFFALFAPQWFQYYLIAAVPLAFVVTAGVGILMERGVIRFLYNRPLETLLATWGISLILIQTVRWMFGAQNVAVASPPWFSGSVQIMQGVTLSTSRVGVILFAIFVVALVWFLMNRTRLGLEVRAVMQNRDMAAALGVPAKRVDMWTFAVGAGVAGLGGVALSQIVNVGPEMGQNYIVDSFMVVVLGGVGNLLGPVFSALGIGVTTKFLEPATGAVLATILVFAAIILFIQWRPQGIFALKGRSADD</sequence>
<dbReference type="Pfam" id="PF02653">
    <property type="entry name" value="BPD_transp_2"/>
    <property type="match status" value="1"/>
</dbReference>
<feature type="chain" id="PRO_5011548452" evidence="11">
    <location>
        <begin position="28"/>
        <end position="579"/>
    </location>
</feature>
<comment type="subcellular location">
    <subcellularLocation>
        <location evidence="1">Cell inner membrane</location>
        <topology evidence="1">Multi-pass membrane protein</topology>
    </subcellularLocation>
</comment>
<dbReference type="PANTHER" id="PTHR11795">
    <property type="entry name" value="BRANCHED-CHAIN AMINO ACID TRANSPORT SYSTEM PERMEASE PROTEIN LIVH"/>
    <property type="match status" value="1"/>
</dbReference>
<dbReference type="EMBL" id="FOEG01000010">
    <property type="protein sequence ID" value="SEP11518.1"/>
    <property type="molecule type" value="Genomic_DNA"/>
</dbReference>
<accession>A0A1H8V9L8</accession>